<proteinExistence type="predicted"/>
<dbReference type="AlphaFoldDB" id="B7PPI9"/>
<reference evidence="3" key="2">
    <citation type="submission" date="2020-05" db="UniProtKB">
        <authorList>
            <consortium name="EnsemblMetazoa"/>
        </authorList>
    </citation>
    <scope>IDENTIFICATION</scope>
    <source>
        <strain evidence="3">wikel</strain>
    </source>
</reference>
<evidence type="ECO:0000256" key="1">
    <source>
        <dbReference type="SAM" id="MobiDB-lite"/>
    </source>
</evidence>
<gene>
    <name evidence="2" type="ORF">IscW_ISCW005331</name>
</gene>
<dbReference type="EnsemblMetazoa" id="ISCW005331-RA">
    <property type="protein sequence ID" value="ISCW005331-PA"/>
    <property type="gene ID" value="ISCW005331"/>
</dbReference>
<dbReference type="HOGENOM" id="CLU_2378695_0_0_1"/>
<reference evidence="2 4" key="1">
    <citation type="submission" date="2008-03" db="EMBL/GenBank/DDBJ databases">
        <title>Annotation of Ixodes scapularis.</title>
        <authorList>
            <consortium name="Ixodes scapularis Genome Project Consortium"/>
            <person name="Caler E."/>
            <person name="Hannick L.I."/>
            <person name="Bidwell S."/>
            <person name="Joardar V."/>
            <person name="Thiagarajan M."/>
            <person name="Amedeo P."/>
            <person name="Galinsky K.J."/>
            <person name="Schobel S."/>
            <person name="Inman J."/>
            <person name="Hostetler J."/>
            <person name="Miller J."/>
            <person name="Hammond M."/>
            <person name="Megy K."/>
            <person name="Lawson D."/>
            <person name="Kodira C."/>
            <person name="Sutton G."/>
            <person name="Meyer J."/>
            <person name="Hill C.A."/>
            <person name="Birren B."/>
            <person name="Nene V."/>
            <person name="Collins F."/>
            <person name="Alarcon-Chaidez F."/>
            <person name="Wikel S."/>
            <person name="Strausberg R."/>
        </authorList>
    </citation>
    <scope>NUCLEOTIDE SEQUENCE [LARGE SCALE GENOMIC DNA]</scope>
    <source>
        <strain evidence="4">Wikel</strain>
        <strain evidence="2">Wikel colony</strain>
    </source>
</reference>
<dbReference type="Proteomes" id="UP000001555">
    <property type="component" value="Unassembled WGS sequence"/>
</dbReference>
<dbReference type="InParanoid" id="B7PPI9"/>
<dbReference type="PaxDb" id="6945-B7PPI9"/>
<dbReference type="VEuPathDB" id="VectorBase:ISCI005331"/>
<dbReference type="VEuPathDB" id="VectorBase:ISCW005331"/>
<evidence type="ECO:0000313" key="2">
    <source>
        <dbReference type="EMBL" id="EEC08511.1"/>
    </source>
</evidence>
<evidence type="ECO:0000313" key="4">
    <source>
        <dbReference type="Proteomes" id="UP000001555"/>
    </source>
</evidence>
<protein>
    <submittedName>
        <fullName evidence="2 3">Uncharacterized protein</fullName>
    </submittedName>
</protein>
<keyword evidence="4" id="KW-1185">Reference proteome</keyword>
<dbReference type="EMBL" id="ABJB011003217">
    <property type="status" value="NOT_ANNOTATED_CDS"/>
    <property type="molecule type" value="Genomic_DNA"/>
</dbReference>
<name>B7PPI9_IXOSC</name>
<feature type="region of interest" description="Disordered" evidence="1">
    <location>
        <begin position="1"/>
        <end position="32"/>
    </location>
</feature>
<evidence type="ECO:0000313" key="3">
    <source>
        <dbReference type="EnsemblMetazoa" id="ISCW005331-PA"/>
    </source>
</evidence>
<organism>
    <name type="scientific">Ixodes scapularis</name>
    <name type="common">Black-legged tick</name>
    <name type="synonym">Deer tick</name>
    <dbReference type="NCBI Taxonomy" id="6945"/>
    <lineage>
        <taxon>Eukaryota</taxon>
        <taxon>Metazoa</taxon>
        <taxon>Ecdysozoa</taxon>
        <taxon>Arthropoda</taxon>
        <taxon>Chelicerata</taxon>
        <taxon>Arachnida</taxon>
        <taxon>Acari</taxon>
        <taxon>Parasitiformes</taxon>
        <taxon>Ixodida</taxon>
        <taxon>Ixodoidea</taxon>
        <taxon>Ixodidae</taxon>
        <taxon>Ixodinae</taxon>
        <taxon>Ixodes</taxon>
    </lineage>
</organism>
<feature type="non-terminal residue" evidence="2">
    <location>
        <position position="1"/>
    </location>
</feature>
<accession>B7PPI9</accession>
<dbReference type="EMBL" id="DS758415">
    <property type="protein sequence ID" value="EEC08511.1"/>
    <property type="molecule type" value="Genomic_DNA"/>
</dbReference>
<sequence length="95" mass="10016">LRAPSRPEPDPNPTRAGTDDDDDAASCTRRSASDAQGAALEVVCSVTMATDAACTPNGFPCLRPLRSRSANVMDAEETAGLVWSPAVTEFESRSF</sequence>